<dbReference type="RefSeq" id="WP_130039397.1">
    <property type="nucleotide sequence ID" value="NZ_JACCEV010000002.1"/>
</dbReference>
<sequence>MSGRLIYVMGPSGAGKDAVLQGVLNLMSDGDCHLAPRLVTRPITHDEPHAVSVSQAEFERLEAHDRLALAWRAHGLSYGVLRHIDDRLQAGCDVLVNGSRGYLPEACRRYRGLLPVLLTVDSDLLRQRLSRRGREGNEQINARLERNIQFTALPQHSSASPLLTIDNSGPLDQAITMLYTHLRQNKNRQIETCG</sequence>
<evidence type="ECO:0000313" key="9">
    <source>
        <dbReference type="Proteomes" id="UP000554144"/>
    </source>
</evidence>
<dbReference type="Gene3D" id="3.40.50.300">
    <property type="entry name" value="P-loop containing nucleotide triphosphate hydrolases"/>
    <property type="match status" value="1"/>
</dbReference>
<accession>A0A853GYN9</accession>
<dbReference type="NCBIfam" id="TIGR02322">
    <property type="entry name" value="phosphon_PhnN"/>
    <property type="match status" value="1"/>
</dbReference>
<comment type="pathway">
    <text evidence="2 6">Metabolic intermediate biosynthesis; 5-phospho-alpha-D-ribose 1-diphosphate biosynthesis; 5-phospho-alpha-D-ribose 1-diphosphate from D-ribose 5-phosphate (route II): step 3/3.</text>
</comment>
<dbReference type="InterPro" id="IPR027417">
    <property type="entry name" value="P-loop_NTPase"/>
</dbReference>
<keyword evidence="4 6" id="KW-0547">Nucleotide-binding</keyword>
<comment type="similarity">
    <text evidence="6">Belongs to the ribose 1,5-bisphosphokinase family.</text>
</comment>
<evidence type="ECO:0000256" key="3">
    <source>
        <dbReference type="ARBA" id="ARBA00022679"/>
    </source>
</evidence>
<dbReference type="SMART" id="SM00072">
    <property type="entry name" value="GuKc"/>
    <property type="match status" value="1"/>
</dbReference>
<dbReference type="SUPFAM" id="SSF52540">
    <property type="entry name" value="P-loop containing nucleoside triphosphate hydrolases"/>
    <property type="match status" value="1"/>
</dbReference>
<comment type="caution">
    <text evidence="8">The sequence shown here is derived from an EMBL/GenBank/DDBJ whole genome shotgun (WGS) entry which is preliminary data.</text>
</comment>
<keyword evidence="9" id="KW-1185">Reference proteome</keyword>
<dbReference type="Proteomes" id="UP000554144">
    <property type="component" value="Unassembled WGS sequence"/>
</dbReference>
<feature type="domain" description="Guanylate kinase/L-type calcium channel beta subunit" evidence="7">
    <location>
        <begin position="2"/>
        <end position="186"/>
    </location>
</feature>
<name>A0A853GYN9_9BURK</name>
<evidence type="ECO:0000256" key="2">
    <source>
        <dbReference type="ARBA" id="ARBA00005069"/>
    </source>
</evidence>
<evidence type="ECO:0000256" key="4">
    <source>
        <dbReference type="ARBA" id="ARBA00022741"/>
    </source>
</evidence>
<dbReference type="HAMAP" id="MF_00836">
    <property type="entry name" value="PhnN"/>
    <property type="match status" value="1"/>
</dbReference>
<dbReference type="EC" id="2.7.4.23" evidence="6"/>
<evidence type="ECO:0000256" key="1">
    <source>
        <dbReference type="ARBA" id="ARBA00000373"/>
    </source>
</evidence>
<protein>
    <recommendedName>
        <fullName evidence="6">Ribose 1,5-bisphosphate phosphokinase PhnN</fullName>
        <ecNumber evidence="6">2.7.4.23</ecNumber>
    </recommendedName>
    <alternativeName>
        <fullName evidence="6">Ribose 1,5-bisphosphokinase</fullName>
    </alternativeName>
</protein>
<comment type="catalytic activity">
    <reaction evidence="1 6">
        <text>alpha-D-ribose 1,5-bisphosphate + ATP = 5-phospho-alpha-D-ribose 1-diphosphate + ADP</text>
        <dbReference type="Rhea" id="RHEA:20109"/>
        <dbReference type="ChEBI" id="CHEBI:30616"/>
        <dbReference type="ChEBI" id="CHEBI:58017"/>
        <dbReference type="ChEBI" id="CHEBI:68688"/>
        <dbReference type="ChEBI" id="CHEBI:456216"/>
        <dbReference type="EC" id="2.7.4.23"/>
    </reaction>
</comment>
<dbReference type="GO" id="GO:0006015">
    <property type="term" value="P:5-phosphoribose 1-diphosphate biosynthetic process"/>
    <property type="evidence" value="ECO:0007669"/>
    <property type="project" value="UniProtKB-UniRule"/>
</dbReference>
<evidence type="ECO:0000256" key="6">
    <source>
        <dbReference type="HAMAP-Rule" id="MF_00836"/>
    </source>
</evidence>
<organism evidence="8 9">
    <name type="scientific">Pollutimonas harenae</name>
    <dbReference type="NCBI Taxonomy" id="657015"/>
    <lineage>
        <taxon>Bacteria</taxon>
        <taxon>Pseudomonadati</taxon>
        <taxon>Pseudomonadota</taxon>
        <taxon>Betaproteobacteria</taxon>
        <taxon>Burkholderiales</taxon>
        <taxon>Alcaligenaceae</taxon>
        <taxon>Pollutimonas</taxon>
    </lineage>
</organism>
<evidence type="ECO:0000256" key="5">
    <source>
        <dbReference type="ARBA" id="ARBA00022840"/>
    </source>
</evidence>
<dbReference type="GO" id="GO:0019634">
    <property type="term" value="P:organic phosphonate metabolic process"/>
    <property type="evidence" value="ECO:0007669"/>
    <property type="project" value="UniProtKB-UniRule"/>
</dbReference>
<dbReference type="OrthoDB" id="341217at2"/>
<dbReference type="NCBIfam" id="NF007485">
    <property type="entry name" value="PRK10078.1"/>
    <property type="match status" value="1"/>
</dbReference>
<comment type="function">
    <text evidence="6">Catalyzes the phosphorylation of ribose 1,5-bisphosphate to 5-phospho-D-ribosyl alpha-1-diphosphate (PRPP).</text>
</comment>
<dbReference type="GO" id="GO:0005524">
    <property type="term" value="F:ATP binding"/>
    <property type="evidence" value="ECO:0007669"/>
    <property type="project" value="UniProtKB-KW"/>
</dbReference>
<dbReference type="InterPro" id="IPR012699">
    <property type="entry name" value="PhnN"/>
</dbReference>
<dbReference type="EMBL" id="JACCEV010000002">
    <property type="protein sequence ID" value="NYT85846.1"/>
    <property type="molecule type" value="Genomic_DNA"/>
</dbReference>
<dbReference type="GO" id="GO:0033863">
    <property type="term" value="F:ribose 1,5-bisphosphate phosphokinase activity"/>
    <property type="evidence" value="ECO:0007669"/>
    <property type="project" value="UniProtKB-UniRule"/>
</dbReference>
<dbReference type="UniPathway" id="UPA00087">
    <property type="reaction ID" value="UER00175"/>
</dbReference>
<gene>
    <name evidence="6 8" type="primary">phnN</name>
    <name evidence="8" type="ORF">H0A62_09545</name>
</gene>
<feature type="binding site" evidence="6">
    <location>
        <begin position="10"/>
        <end position="17"/>
    </location>
    <ligand>
        <name>ATP</name>
        <dbReference type="ChEBI" id="CHEBI:30616"/>
    </ligand>
</feature>
<keyword evidence="5 6" id="KW-0067">ATP-binding</keyword>
<dbReference type="AlphaFoldDB" id="A0A853GYN9"/>
<evidence type="ECO:0000259" key="7">
    <source>
        <dbReference type="SMART" id="SM00072"/>
    </source>
</evidence>
<reference evidence="8 9" key="1">
    <citation type="submission" date="2020-07" db="EMBL/GenBank/DDBJ databases">
        <title>Taxonomic revisions and descriptions of new bacterial species based on genomic comparisons in the high-G+C-content subgroup of the family Alcaligenaceae.</title>
        <authorList>
            <person name="Szabo A."/>
            <person name="Felfoldi T."/>
        </authorList>
    </citation>
    <scope>NUCLEOTIDE SEQUENCE [LARGE SCALE GENOMIC DNA]</scope>
    <source>
        <strain evidence="8 9">DSM 25667</strain>
    </source>
</reference>
<proteinExistence type="inferred from homology"/>
<keyword evidence="8" id="KW-0418">Kinase</keyword>
<keyword evidence="3 6" id="KW-0808">Transferase</keyword>
<dbReference type="InterPro" id="IPR008145">
    <property type="entry name" value="GK/Ca_channel_bsu"/>
</dbReference>
<evidence type="ECO:0000313" key="8">
    <source>
        <dbReference type="EMBL" id="NYT85846.1"/>
    </source>
</evidence>